<name>D3BMR2_HETP5</name>
<dbReference type="InParanoid" id="D3BMR2"/>
<comment type="caution">
    <text evidence="2">The sequence shown here is derived from an EMBL/GenBank/DDBJ whole genome shotgun (WGS) entry which is preliminary data.</text>
</comment>
<feature type="region of interest" description="Disordered" evidence="1">
    <location>
        <begin position="78"/>
        <end position="99"/>
    </location>
</feature>
<dbReference type="RefSeq" id="XP_020429403.1">
    <property type="nucleotide sequence ID" value="XM_020583216.1"/>
</dbReference>
<protein>
    <submittedName>
        <fullName evidence="2">Uncharacterized protein</fullName>
    </submittedName>
</protein>
<keyword evidence="3" id="KW-1185">Reference proteome</keyword>
<reference evidence="2 3" key="1">
    <citation type="journal article" date="2011" name="Genome Res.">
        <title>Phylogeny-wide analysis of social amoeba genomes highlights ancient origins for complex intercellular communication.</title>
        <authorList>
            <person name="Heidel A.J."/>
            <person name="Lawal H.M."/>
            <person name="Felder M."/>
            <person name="Schilde C."/>
            <person name="Helps N.R."/>
            <person name="Tunggal B."/>
            <person name="Rivero F."/>
            <person name="John U."/>
            <person name="Schleicher M."/>
            <person name="Eichinger L."/>
            <person name="Platzer M."/>
            <person name="Noegel A.A."/>
            <person name="Schaap P."/>
            <person name="Gloeckner G."/>
        </authorList>
    </citation>
    <scope>NUCLEOTIDE SEQUENCE [LARGE SCALE GENOMIC DNA]</scope>
    <source>
        <strain evidence="3">ATCC 26659 / Pp 5 / PN500</strain>
    </source>
</reference>
<dbReference type="Proteomes" id="UP000001396">
    <property type="component" value="Unassembled WGS sequence"/>
</dbReference>
<accession>D3BMR2</accession>
<evidence type="ECO:0000256" key="1">
    <source>
        <dbReference type="SAM" id="MobiDB-lite"/>
    </source>
</evidence>
<proteinExistence type="predicted"/>
<dbReference type="AlphaFoldDB" id="D3BMR2"/>
<evidence type="ECO:0000313" key="3">
    <source>
        <dbReference type="Proteomes" id="UP000001396"/>
    </source>
</evidence>
<evidence type="ECO:0000313" key="2">
    <source>
        <dbReference type="EMBL" id="EFA77274.1"/>
    </source>
</evidence>
<feature type="compositionally biased region" description="Basic and acidic residues" evidence="1">
    <location>
        <begin position="90"/>
        <end position="99"/>
    </location>
</feature>
<dbReference type="GeneID" id="31367952"/>
<sequence>MGLFSSITSMAAPLKNNPVSNVLSKSPISGISPMISNQMKLAGGSTSKLPMMNEVNKMATDSLSFIGIKVSKRNVELPLDKGVDTPPSESKTHKTEKVK</sequence>
<organism evidence="2 3">
    <name type="scientific">Heterostelium pallidum (strain ATCC 26659 / Pp 5 / PN500)</name>
    <name type="common">Cellular slime mold</name>
    <name type="synonym">Polysphondylium pallidum</name>
    <dbReference type="NCBI Taxonomy" id="670386"/>
    <lineage>
        <taxon>Eukaryota</taxon>
        <taxon>Amoebozoa</taxon>
        <taxon>Evosea</taxon>
        <taxon>Eumycetozoa</taxon>
        <taxon>Dictyostelia</taxon>
        <taxon>Acytosteliales</taxon>
        <taxon>Acytosteliaceae</taxon>
        <taxon>Heterostelium</taxon>
    </lineage>
</organism>
<dbReference type="EMBL" id="ADBJ01000043">
    <property type="protein sequence ID" value="EFA77274.1"/>
    <property type="molecule type" value="Genomic_DNA"/>
</dbReference>
<gene>
    <name evidence="2" type="ORF">PPL_12485</name>
</gene>